<evidence type="ECO:0000313" key="2">
    <source>
        <dbReference type="EMBL" id="KAK6539673.1"/>
    </source>
</evidence>
<sequence length="643" mass="71512">MYTHIYQQRLSASPKARRVTNSNPRCSILNPFDAGRSAAKYGQIRAALSRKPATTNEASILLKSFPNPVDAESNRANKIPDDISEISSVDEDRLKDSFITTSSASSCHEDQEYNQLSSSIDTLELSSNSPSQNGSQHQVRRELDAVQQSSFTKPYLSLTQASATSFDVGHGHGAAKTVAGLNKLREGIERRFLPAKPSGFAKVIDIKSFLLNFTSRGNGKETAGPSRVDASIGNGVNAGNGSNANNIPTPPKFWGTRPGNQGDDGDEDGNENDKPRGLARDCKGKQSQKKNSEIACPAAKADPFYNQNCLGLVFPNLAKVRQHLAAKHHFNVEGTPYLPGQVMHPNGWKEILSYLYPDQEIPSSDENYRPLLEVIRLRGEGPGQPDILSYVLRMMHSGHKDENHFLESIAQLEAIRSTSGSSNTQPLGEDPDYDMMSPENNDEPGSFEGLPNSPLQQETASATLLPTRPSVVTIPSHLQMLPNPANQVQPSPTSQIYHPTSAPDAMGDINPQYSLQTDLMHHTSRSAGPDNTHQIDSEPQIELGNTPSPDRYPHIIVYVMHRLLPLVYHVDEAPPFFEEWIRQCAYPEFSFRAYFVEWFYEYGPTQPIRFEDEENMWQVYHSLRENFPELDLYLRIQPRTSPS</sequence>
<feature type="compositionally biased region" description="Low complexity" evidence="1">
    <location>
        <begin position="230"/>
        <end position="247"/>
    </location>
</feature>
<gene>
    <name evidence="2" type="ORF">TWF694_009878</name>
</gene>
<protein>
    <recommendedName>
        <fullName evidence="4">C2H2-type domain-containing protein</fullName>
    </recommendedName>
</protein>
<feature type="compositionally biased region" description="Polar residues" evidence="1">
    <location>
        <begin position="123"/>
        <end position="137"/>
    </location>
</feature>
<accession>A0AAV9XIK8</accession>
<reference evidence="2 3" key="1">
    <citation type="submission" date="2019-10" db="EMBL/GenBank/DDBJ databases">
        <authorList>
            <person name="Palmer J.M."/>
        </authorList>
    </citation>
    <scope>NUCLEOTIDE SEQUENCE [LARGE SCALE GENOMIC DNA]</scope>
    <source>
        <strain evidence="2 3">TWF694</strain>
    </source>
</reference>
<feature type="compositionally biased region" description="Polar residues" evidence="1">
    <location>
        <begin position="416"/>
        <end position="426"/>
    </location>
</feature>
<proteinExistence type="predicted"/>
<comment type="caution">
    <text evidence="2">The sequence shown here is derived from an EMBL/GenBank/DDBJ whole genome shotgun (WGS) entry which is preliminary data.</text>
</comment>
<feature type="region of interest" description="Disordered" evidence="1">
    <location>
        <begin position="217"/>
        <end position="291"/>
    </location>
</feature>
<evidence type="ECO:0008006" key="4">
    <source>
        <dbReference type="Google" id="ProtNLM"/>
    </source>
</evidence>
<dbReference type="EMBL" id="JAVHJO010000006">
    <property type="protein sequence ID" value="KAK6539673.1"/>
    <property type="molecule type" value="Genomic_DNA"/>
</dbReference>
<dbReference type="Proteomes" id="UP001365542">
    <property type="component" value="Unassembled WGS sequence"/>
</dbReference>
<evidence type="ECO:0000313" key="3">
    <source>
        <dbReference type="Proteomes" id="UP001365542"/>
    </source>
</evidence>
<evidence type="ECO:0000256" key="1">
    <source>
        <dbReference type="SAM" id="MobiDB-lite"/>
    </source>
</evidence>
<keyword evidence="3" id="KW-1185">Reference proteome</keyword>
<dbReference type="AlphaFoldDB" id="A0AAV9XIK8"/>
<feature type="compositionally biased region" description="Basic and acidic residues" evidence="1">
    <location>
        <begin position="271"/>
        <end position="284"/>
    </location>
</feature>
<feature type="region of interest" description="Disordered" evidence="1">
    <location>
        <begin position="123"/>
        <end position="143"/>
    </location>
</feature>
<organism evidence="2 3">
    <name type="scientific">Orbilia ellipsospora</name>
    <dbReference type="NCBI Taxonomy" id="2528407"/>
    <lineage>
        <taxon>Eukaryota</taxon>
        <taxon>Fungi</taxon>
        <taxon>Dikarya</taxon>
        <taxon>Ascomycota</taxon>
        <taxon>Pezizomycotina</taxon>
        <taxon>Orbiliomycetes</taxon>
        <taxon>Orbiliales</taxon>
        <taxon>Orbiliaceae</taxon>
        <taxon>Orbilia</taxon>
    </lineage>
</organism>
<name>A0AAV9XIK8_9PEZI</name>
<feature type="region of interest" description="Disordered" evidence="1">
    <location>
        <begin position="416"/>
        <end position="450"/>
    </location>
</feature>